<keyword evidence="3" id="KW-1185">Reference proteome</keyword>
<dbReference type="Proteomes" id="UP001168972">
    <property type="component" value="Unassembled WGS sequence"/>
</dbReference>
<feature type="region of interest" description="Disordered" evidence="1">
    <location>
        <begin position="58"/>
        <end position="81"/>
    </location>
</feature>
<evidence type="ECO:0000313" key="3">
    <source>
        <dbReference type="Proteomes" id="UP001168972"/>
    </source>
</evidence>
<dbReference type="AlphaFoldDB" id="A0AA39KGQ8"/>
<comment type="caution">
    <text evidence="2">The sequence shown here is derived from an EMBL/GenBank/DDBJ whole genome shotgun (WGS) entry which is preliminary data.</text>
</comment>
<organism evidence="2 3">
    <name type="scientific">Microctonus hyperodae</name>
    <name type="common">Parasitoid wasp</name>
    <dbReference type="NCBI Taxonomy" id="165561"/>
    <lineage>
        <taxon>Eukaryota</taxon>
        <taxon>Metazoa</taxon>
        <taxon>Ecdysozoa</taxon>
        <taxon>Arthropoda</taxon>
        <taxon>Hexapoda</taxon>
        <taxon>Insecta</taxon>
        <taxon>Pterygota</taxon>
        <taxon>Neoptera</taxon>
        <taxon>Endopterygota</taxon>
        <taxon>Hymenoptera</taxon>
        <taxon>Apocrita</taxon>
        <taxon>Ichneumonoidea</taxon>
        <taxon>Braconidae</taxon>
        <taxon>Euphorinae</taxon>
        <taxon>Microctonus</taxon>
    </lineage>
</organism>
<dbReference type="EMBL" id="JAQQBR010001835">
    <property type="protein sequence ID" value="KAK0161637.1"/>
    <property type="molecule type" value="Genomic_DNA"/>
</dbReference>
<name>A0AA39KGQ8_MICHY</name>
<protein>
    <submittedName>
        <fullName evidence="2">Uncharacterized protein</fullName>
    </submittedName>
</protein>
<reference evidence="2" key="1">
    <citation type="journal article" date="2023" name="bioRxiv">
        <title>Scaffold-level genome assemblies of two parasitoid biocontrol wasps reveal the parthenogenesis mechanism and an associated novel virus.</title>
        <authorList>
            <person name="Inwood S."/>
            <person name="Skelly J."/>
            <person name="Guhlin J."/>
            <person name="Harrop T."/>
            <person name="Goldson S."/>
            <person name="Dearden P."/>
        </authorList>
    </citation>
    <scope>NUCLEOTIDE SEQUENCE</scope>
    <source>
        <strain evidence="2">Lincoln</strain>
        <tissue evidence="2">Whole body</tissue>
    </source>
</reference>
<accession>A0AA39KGQ8</accession>
<gene>
    <name evidence="2" type="ORF">PV327_010090</name>
</gene>
<evidence type="ECO:0000313" key="2">
    <source>
        <dbReference type="EMBL" id="KAK0161637.1"/>
    </source>
</evidence>
<sequence length="203" mass="22719">MARPPDGDYNANDPIILPLLKNDPINLALHNKIYHEMQYCVLKPVEKQLNENRQKIWNPALDDTHQDNNATDSQNTTGSNANVDNCSQHEAANNIIPLQNLRNNDHVVSGGHDTINATPGRFLPLCIDNTSNISATQLLANYSRKLYNEDQCNAGSHHATHTDVIDQNSYGLNTNECLTYPMISDLKSATNFHNIQHLSTEKH</sequence>
<reference evidence="2" key="2">
    <citation type="submission" date="2023-03" db="EMBL/GenBank/DDBJ databases">
        <authorList>
            <person name="Inwood S.N."/>
            <person name="Skelly J.G."/>
            <person name="Guhlin J."/>
            <person name="Harrop T.W.R."/>
            <person name="Goldson S.G."/>
            <person name="Dearden P.K."/>
        </authorList>
    </citation>
    <scope>NUCLEOTIDE SEQUENCE</scope>
    <source>
        <strain evidence="2">Lincoln</strain>
        <tissue evidence="2">Whole body</tissue>
    </source>
</reference>
<proteinExistence type="predicted"/>
<feature type="compositionally biased region" description="Polar residues" evidence="1">
    <location>
        <begin position="67"/>
        <end position="81"/>
    </location>
</feature>
<evidence type="ECO:0000256" key="1">
    <source>
        <dbReference type="SAM" id="MobiDB-lite"/>
    </source>
</evidence>